<accession>A0ABQ3WHV6</accession>
<name>A0ABQ3WHV6_9ACTN</name>
<organism evidence="1">
    <name type="scientific">Actinoplanes campanulatus</name>
    <dbReference type="NCBI Taxonomy" id="113559"/>
    <lineage>
        <taxon>Bacteria</taxon>
        <taxon>Bacillati</taxon>
        <taxon>Actinomycetota</taxon>
        <taxon>Actinomycetes</taxon>
        <taxon>Micromonosporales</taxon>
        <taxon>Micromonosporaceae</taxon>
        <taxon>Actinoplanes</taxon>
    </lineage>
</organism>
<sequence>MQQPEGGVLRGPVHADQPAVPEETIHRGLEDLGETRVHVVGVTVPVEDADADRGGHRHRLEPALGVVQGPYLLDQFGVDRVQVGLGEVLFRAEVDGDRPGGQRGLDRVEQGARVLGAQHHLAHAARLGQRPGLRLQVVGGVEDDRCGGGLPVRVGTEAVDQFQAVDAGHQHVGDDHVGVVGVGEPERVGAVLRLDDLVTPEAEQ</sequence>
<gene>
    <name evidence="1" type="ORF">Aca07nite_31090</name>
</gene>
<reference evidence="1" key="1">
    <citation type="submission" date="2021-01" db="EMBL/GenBank/DDBJ databases">
        <title>Whole genome shotgun sequence of Actinoplanes capillaceus NBRC 16408.</title>
        <authorList>
            <person name="Komaki H."/>
            <person name="Tamura T."/>
        </authorList>
    </citation>
    <scope>NUCLEOTIDE SEQUENCE [LARGE SCALE GENOMIC DNA]</scope>
    <source>
        <strain evidence="1">NBRC 16408</strain>
    </source>
</reference>
<evidence type="ECO:0000313" key="1">
    <source>
        <dbReference type="EMBL" id="GID45834.1"/>
    </source>
</evidence>
<comment type="caution">
    <text evidence="1">The sequence shown here is derived from an EMBL/GenBank/DDBJ whole genome shotgun (WGS) entry which is preliminary data.</text>
</comment>
<dbReference type="EMBL" id="BOMF01000061">
    <property type="protein sequence ID" value="GID45834.1"/>
    <property type="molecule type" value="Genomic_DNA"/>
</dbReference>
<protein>
    <submittedName>
        <fullName evidence="1">Uncharacterized protein</fullName>
    </submittedName>
</protein>
<proteinExistence type="predicted"/>